<reference evidence="12" key="1">
    <citation type="journal article" date="2023" name="bioRxiv">
        <title>Scaffold-level genome assemblies of two parasitoid biocontrol wasps reveal the parthenogenesis mechanism and an associated novel virus.</title>
        <authorList>
            <person name="Inwood S."/>
            <person name="Skelly J."/>
            <person name="Guhlin J."/>
            <person name="Harrop T."/>
            <person name="Goldson S."/>
            <person name="Dearden P."/>
        </authorList>
    </citation>
    <scope>NUCLEOTIDE SEQUENCE</scope>
    <source>
        <strain evidence="12">Irish</strain>
        <tissue evidence="12">Whole body</tissue>
    </source>
</reference>
<evidence type="ECO:0000256" key="10">
    <source>
        <dbReference type="ARBA" id="ARBA00048167"/>
    </source>
</evidence>
<dbReference type="FunFam" id="3.40.50.150:FF:000025">
    <property type="entry name" value="N-terminal Xaa-Pro-Lys N-methyltransferase 1"/>
    <property type="match status" value="1"/>
</dbReference>
<dbReference type="EMBL" id="JAQQBS010000002">
    <property type="protein sequence ID" value="KAK0172098.1"/>
    <property type="molecule type" value="Genomic_DNA"/>
</dbReference>
<feature type="binding site" evidence="11">
    <location>
        <begin position="122"/>
        <end position="123"/>
    </location>
    <ligand>
        <name>S-adenosyl-L-methionine</name>
        <dbReference type="ChEBI" id="CHEBI:59789"/>
    </ligand>
</feature>
<dbReference type="InterPro" id="IPR029063">
    <property type="entry name" value="SAM-dependent_MTases_sf"/>
</dbReference>
<dbReference type="AlphaFoldDB" id="A0AA39FM65"/>
<dbReference type="CDD" id="cd02440">
    <property type="entry name" value="AdoMet_MTases"/>
    <property type="match status" value="1"/>
</dbReference>
<accession>A0AA39FM65</accession>
<name>A0AA39FM65_9HYME</name>
<dbReference type="SUPFAM" id="SSF53335">
    <property type="entry name" value="S-adenosyl-L-methionine-dependent methyltransferases"/>
    <property type="match status" value="1"/>
</dbReference>
<evidence type="ECO:0000256" key="6">
    <source>
        <dbReference type="ARBA" id="ARBA00039449"/>
    </source>
</evidence>
<dbReference type="Pfam" id="PF05891">
    <property type="entry name" value="Methyltransf_PK"/>
    <property type="match status" value="1"/>
</dbReference>
<dbReference type="EC" id="2.1.1.244" evidence="5"/>
<evidence type="ECO:0000256" key="4">
    <source>
        <dbReference type="ARBA" id="ARBA00022691"/>
    </source>
</evidence>
<comment type="caution">
    <text evidence="12">The sequence shown here is derived from an EMBL/GenBank/DDBJ whole genome shotgun (WGS) entry which is preliminary data.</text>
</comment>
<evidence type="ECO:0000256" key="1">
    <source>
        <dbReference type="ARBA" id="ARBA00009059"/>
    </source>
</evidence>
<comment type="catalytic activity">
    <reaction evidence="9">
        <text>N-terminal L-prolyl-L-prolyl-L-lysyl-[protein] + 2 S-adenosyl-L-methionine = N-terminal N,N-dimethyl-L-prolyl-L-prolyl-L-lysyl-[protein] + 2 S-adenosyl-L-homocysteine + 2 H(+)</text>
        <dbReference type="Rhea" id="RHEA:54736"/>
        <dbReference type="Rhea" id="RHEA-COMP:13787"/>
        <dbReference type="Rhea" id="RHEA-COMP:13974"/>
        <dbReference type="ChEBI" id="CHEBI:15378"/>
        <dbReference type="ChEBI" id="CHEBI:57856"/>
        <dbReference type="ChEBI" id="CHEBI:59789"/>
        <dbReference type="ChEBI" id="CHEBI:138059"/>
        <dbReference type="ChEBI" id="CHEBI:138318"/>
        <dbReference type="EC" id="2.1.1.244"/>
    </reaction>
</comment>
<dbReference type="PIRSF" id="PIRSF016958">
    <property type="entry name" value="DUF858_MeTrfase_lik"/>
    <property type="match status" value="1"/>
</dbReference>
<evidence type="ECO:0000256" key="2">
    <source>
        <dbReference type="ARBA" id="ARBA00022603"/>
    </source>
</evidence>
<dbReference type="PANTHER" id="PTHR12753">
    <property type="entry name" value="AD-003 - RELATED"/>
    <property type="match status" value="1"/>
</dbReference>
<keyword evidence="2" id="KW-0489">Methyltransferase</keyword>
<dbReference type="GO" id="GO:0032259">
    <property type="term" value="P:methylation"/>
    <property type="evidence" value="ECO:0007669"/>
    <property type="project" value="UniProtKB-KW"/>
</dbReference>
<keyword evidence="13" id="KW-1185">Reference proteome</keyword>
<keyword evidence="4 11" id="KW-0949">S-adenosyl-L-methionine</keyword>
<evidence type="ECO:0000256" key="3">
    <source>
        <dbReference type="ARBA" id="ARBA00022679"/>
    </source>
</evidence>
<dbReference type="Proteomes" id="UP001168990">
    <property type="component" value="Unassembled WGS sequence"/>
</dbReference>
<dbReference type="GO" id="GO:0071885">
    <property type="term" value="F:N-terminal protein N-methyltransferase activity"/>
    <property type="evidence" value="ECO:0007669"/>
    <property type="project" value="UniProtKB-EC"/>
</dbReference>
<feature type="binding site" evidence="11">
    <location>
        <position position="138"/>
    </location>
    <ligand>
        <name>S-adenosyl-L-methionine</name>
        <dbReference type="ChEBI" id="CHEBI:59789"/>
    </ligand>
</feature>
<gene>
    <name evidence="12" type="ORF">PV328_005464</name>
</gene>
<evidence type="ECO:0000256" key="7">
    <source>
        <dbReference type="ARBA" id="ARBA00043129"/>
    </source>
</evidence>
<dbReference type="Gene3D" id="3.40.50.150">
    <property type="entry name" value="Vaccinia Virus protein VP39"/>
    <property type="match status" value="1"/>
</dbReference>
<evidence type="ECO:0000313" key="12">
    <source>
        <dbReference type="EMBL" id="KAK0172098.1"/>
    </source>
</evidence>
<comment type="similarity">
    <text evidence="1">Belongs to the methyltransferase superfamily. NTM1 family.</text>
</comment>
<evidence type="ECO:0000256" key="11">
    <source>
        <dbReference type="PIRSR" id="PIRSR016958-1"/>
    </source>
</evidence>
<feature type="binding site" evidence="11">
    <location>
        <position position="77"/>
    </location>
    <ligand>
        <name>S-adenosyl-L-methionine</name>
        <dbReference type="ChEBI" id="CHEBI:59789"/>
    </ligand>
</feature>
<evidence type="ECO:0000256" key="5">
    <source>
        <dbReference type="ARBA" id="ARBA00039112"/>
    </source>
</evidence>
<dbReference type="InterPro" id="IPR008576">
    <property type="entry name" value="MeTrfase_NTM1"/>
</dbReference>
<feature type="binding site" evidence="11">
    <location>
        <position position="72"/>
    </location>
    <ligand>
        <name>S-adenosyl-L-methionine</name>
        <dbReference type="ChEBI" id="CHEBI:59789"/>
    </ligand>
</feature>
<keyword evidence="3" id="KW-0808">Transferase</keyword>
<evidence type="ECO:0000256" key="9">
    <source>
        <dbReference type="ARBA" id="ARBA00047885"/>
    </source>
</evidence>
<evidence type="ECO:0000256" key="8">
    <source>
        <dbReference type="ARBA" id="ARBA00047306"/>
    </source>
</evidence>
<comment type="catalytic activity">
    <reaction evidence="10">
        <text>N-terminal L-alanyl-L-prolyl-L-lysyl-[protein] + 3 S-adenosyl-L-methionine = N-terminal N,N,N-trimethyl-L-alanyl-L-prolyl-L-lysyl-[protein] + 3 S-adenosyl-L-homocysteine + 3 H(+)</text>
        <dbReference type="Rhea" id="RHEA:54712"/>
        <dbReference type="Rhea" id="RHEA-COMP:13785"/>
        <dbReference type="Rhea" id="RHEA-COMP:13971"/>
        <dbReference type="ChEBI" id="CHEBI:15378"/>
        <dbReference type="ChEBI" id="CHEBI:57856"/>
        <dbReference type="ChEBI" id="CHEBI:59789"/>
        <dbReference type="ChEBI" id="CHEBI:138057"/>
        <dbReference type="ChEBI" id="CHEBI:138315"/>
        <dbReference type="EC" id="2.1.1.244"/>
    </reaction>
</comment>
<dbReference type="GO" id="GO:0005737">
    <property type="term" value="C:cytoplasm"/>
    <property type="evidence" value="ECO:0007669"/>
    <property type="project" value="TreeGrafter"/>
</dbReference>
<comment type="catalytic activity">
    <reaction evidence="8">
        <text>N-terminal L-seryl-L-prolyl-L-lysyl-[protein] + 3 S-adenosyl-L-methionine = N-terminal N,N,N-trimethyl-L-seryl-L-prolyl-L-lysyl-[protein] + 3 S-adenosyl-L-homocysteine + 3 H(+)</text>
        <dbReference type="Rhea" id="RHEA:54724"/>
        <dbReference type="Rhea" id="RHEA-COMP:13789"/>
        <dbReference type="Rhea" id="RHEA-COMP:13973"/>
        <dbReference type="ChEBI" id="CHEBI:15378"/>
        <dbReference type="ChEBI" id="CHEBI:57856"/>
        <dbReference type="ChEBI" id="CHEBI:59789"/>
        <dbReference type="ChEBI" id="CHEBI:138061"/>
        <dbReference type="ChEBI" id="CHEBI:138317"/>
        <dbReference type="EC" id="2.1.1.244"/>
    </reaction>
</comment>
<organism evidence="12 13">
    <name type="scientific">Microctonus aethiopoides</name>
    <dbReference type="NCBI Taxonomy" id="144406"/>
    <lineage>
        <taxon>Eukaryota</taxon>
        <taxon>Metazoa</taxon>
        <taxon>Ecdysozoa</taxon>
        <taxon>Arthropoda</taxon>
        <taxon>Hexapoda</taxon>
        <taxon>Insecta</taxon>
        <taxon>Pterygota</taxon>
        <taxon>Neoptera</taxon>
        <taxon>Endopterygota</taxon>
        <taxon>Hymenoptera</taxon>
        <taxon>Apocrita</taxon>
        <taxon>Ichneumonoidea</taxon>
        <taxon>Braconidae</taxon>
        <taxon>Euphorinae</taxon>
        <taxon>Microctonus</taxon>
    </lineage>
</organism>
<protein>
    <recommendedName>
        <fullName evidence="6">Alpha N-terminal protein methyltransferase 1</fullName>
        <ecNumber evidence="5">2.1.1.244</ecNumber>
    </recommendedName>
    <alternativeName>
        <fullName evidence="7">X-Pro-Lys N-terminal protein methyltransferase 1</fullName>
    </alternativeName>
</protein>
<sequence>MNMEEENIVDCDANEFYTRAVKYWDNIPATVDGMLGGFGFISHIDINGSEYFLESLYKLKDPPGDEYALDCGSGIGRITKNLLAKHFKCVDLVEQNSKFLDAAKVFLEDCSSHIGEFYSSGLQDFRPDAKKYDVIWSQWVLGHLENDDLINFFKNCTNALKDNGILIVKENVTSSNIVEKDTQDSSVTRPYDDLKAAFKSANLICIKERKQAHLPRGLYPVYMFALKPSKVKISD</sequence>
<proteinExistence type="inferred from homology"/>
<dbReference type="PANTHER" id="PTHR12753:SF0">
    <property type="entry name" value="ALPHA N-TERMINAL PROTEIN METHYLTRANSFERASE 1"/>
    <property type="match status" value="1"/>
</dbReference>
<reference evidence="12" key="2">
    <citation type="submission" date="2023-03" db="EMBL/GenBank/DDBJ databases">
        <authorList>
            <person name="Inwood S.N."/>
            <person name="Skelly J.G."/>
            <person name="Guhlin J."/>
            <person name="Harrop T.W.R."/>
            <person name="Goldson S.G."/>
            <person name="Dearden P.K."/>
        </authorList>
    </citation>
    <scope>NUCLEOTIDE SEQUENCE</scope>
    <source>
        <strain evidence="12">Irish</strain>
        <tissue evidence="12">Whole body</tissue>
    </source>
</reference>
<evidence type="ECO:0000313" key="13">
    <source>
        <dbReference type="Proteomes" id="UP001168990"/>
    </source>
</evidence>